<dbReference type="InterPro" id="IPR001980">
    <property type="entry name" value="PPAT"/>
</dbReference>
<reference evidence="12 13" key="1">
    <citation type="submission" date="2019-10" db="EMBL/GenBank/DDBJ databases">
        <title>Genome Sequence of Micromonospora terminaliae DSM 101760.</title>
        <authorList>
            <person name="Guo L."/>
        </authorList>
    </citation>
    <scope>NUCLEOTIDE SEQUENCE [LARGE SCALE GENOMIC DNA]</scope>
    <source>
        <strain evidence="12 13">DSM 101760</strain>
    </source>
</reference>
<comment type="cofactor">
    <cofactor evidence="9">
        <name>Mg(2+)</name>
        <dbReference type="ChEBI" id="CHEBI:18420"/>
    </cofactor>
</comment>
<reference evidence="11 14" key="2">
    <citation type="submission" date="2020-02" db="EMBL/GenBank/DDBJ databases">
        <title>WGS of Micromonospora spp. isolated from hot spring.</title>
        <authorList>
            <person name="Thawai C."/>
        </authorList>
    </citation>
    <scope>NUCLEOTIDE SEQUENCE [LARGE SCALE GENOMIC DNA]</scope>
    <source>
        <strain evidence="11 14">TMS7</strain>
    </source>
</reference>
<comment type="catalytic activity">
    <reaction evidence="8 9">
        <text>(R)-4'-phosphopantetheine + ATP + H(+) = 3'-dephospho-CoA + diphosphate</text>
        <dbReference type="Rhea" id="RHEA:19801"/>
        <dbReference type="ChEBI" id="CHEBI:15378"/>
        <dbReference type="ChEBI" id="CHEBI:30616"/>
        <dbReference type="ChEBI" id="CHEBI:33019"/>
        <dbReference type="ChEBI" id="CHEBI:57328"/>
        <dbReference type="ChEBI" id="CHEBI:61723"/>
        <dbReference type="EC" id="2.7.7.3"/>
    </reaction>
</comment>
<dbReference type="PANTHER" id="PTHR21342:SF1">
    <property type="entry name" value="PHOSPHOPANTETHEINE ADENYLYLTRANSFERASE"/>
    <property type="match status" value="1"/>
</dbReference>
<name>A0AAJ3DL04_9ACTN</name>
<dbReference type="PRINTS" id="PR01020">
    <property type="entry name" value="LPSBIOSNTHSS"/>
</dbReference>
<feature type="binding site" evidence="9">
    <location>
        <begin position="137"/>
        <end position="143"/>
    </location>
    <ligand>
        <name>ATP</name>
        <dbReference type="ChEBI" id="CHEBI:30616"/>
    </ligand>
</feature>
<keyword evidence="1 9" id="KW-0963">Cytoplasm</keyword>
<evidence type="ECO:0000313" key="12">
    <source>
        <dbReference type="EMBL" id="QGL46982.1"/>
    </source>
</evidence>
<keyword evidence="7 9" id="KW-0173">Coenzyme A biosynthesis</keyword>
<comment type="pathway">
    <text evidence="9">Cofactor biosynthesis; coenzyme A biosynthesis; CoA from (R)-pantothenate: step 4/5.</text>
</comment>
<gene>
    <name evidence="9 11" type="primary">coaD</name>
    <name evidence="11" type="ORF">G3561_22240</name>
    <name evidence="12" type="ORF">GCE86_07875</name>
</gene>
<dbReference type="SUPFAM" id="SSF52374">
    <property type="entry name" value="Nucleotidylyl transferase"/>
    <property type="match status" value="1"/>
</dbReference>
<feature type="binding site" evidence="9">
    <location>
        <begin position="24"/>
        <end position="25"/>
    </location>
    <ligand>
        <name>ATP</name>
        <dbReference type="ChEBI" id="CHEBI:30616"/>
    </ligand>
</feature>
<feature type="site" description="Transition state stabilizer" evidence="9">
    <location>
        <position position="32"/>
    </location>
</feature>
<evidence type="ECO:0000256" key="1">
    <source>
        <dbReference type="ARBA" id="ARBA00022490"/>
    </source>
</evidence>
<proteinExistence type="inferred from homology"/>
<feature type="binding site" evidence="9">
    <location>
        <position position="24"/>
    </location>
    <ligand>
        <name>substrate</name>
    </ligand>
</feature>
<evidence type="ECO:0000256" key="2">
    <source>
        <dbReference type="ARBA" id="ARBA00022679"/>
    </source>
</evidence>
<keyword evidence="5 9" id="KW-0067">ATP-binding</keyword>
<comment type="function">
    <text evidence="9">Reversibly transfers an adenylyl group from ATP to 4'-phosphopantetheine, yielding dephospho-CoA (dPCoA) and pyrophosphate.</text>
</comment>
<feature type="binding site" evidence="9">
    <location>
        <position position="56"/>
    </location>
    <ligand>
        <name>substrate</name>
    </ligand>
</feature>
<dbReference type="EMBL" id="JAAHBZ010000010">
    <property type="protein sequence ID" value="NES30256.1"/>
    <property type="molecule type" value="Genomic_DNA"/>
</dbReference>
<dbReference type="InterPro" id="IPR004821">
    <property type="entry name" value="Cyt_trans-like"/>
</dbReference>
<dbReference type="InterPro" id="IPR014729">
    <property type="entry name" value="Rossmann-like_a/b/a_fold"/>
</dbReference>
<evidence type="ECO:0000256" key="8">
    <source>
        <dbReference type="ARBA" id="ARBA00029346"/>
    </source>
</evidence>
<sequence length="165" mass="17591">MGVVVTATPDGGVVPGSLAVYPGTFDPFTPGHHDLVARARVLFDRVIVLLAVNADKRPTAEARTRAARVRDAMPVAWGNVEVDTWAGLTAAYCLRRGATVIVRGLRTAADLGHEYQLAAMNEQLGMQTVWLPARPQLAATSSTVARAYRSAQSARPSPAGTYDHV</sequence>
<dbReference type="GO" id="GO:0005524">
    <property type="term" value="F:ATP binding"/>
    <property type="evidence" value="ECO:0007669"/>
    <property type="project" value="UniProtKB-KW"/>
</dbReference>
<evidence type="ECO:0000256" key="4">
    <source>
        <dbReference type="ARBA" id="ARBA00022741"/>
    </source>
</evidence>
<organism evidence="11 14">
    <name type="scientific">Micromonospora terminaliae</name>
    <dbReference type="NCBI Taxonomy" id="1914461"/>
    <lineage>
        <taxon>Bacteria</taxon>
        <taxon>Bacillati</taxon>
        <taxon>Actinomycetota</taxon>
        <taxon>Actinomycetes</taxon>
        <taxon>Micromonosporales</taxon>
        <taxon>Micromonosporaceae</taxon>
        <taxon>Micromonospora</taxon>
    </lineage>
</organism>
<evidence type="ECO:0000313" key="13">
    <source>
        <dbReference type="Proteomes" id="UP000402241"/>
    </source>
</evidence>
<evidence type="ECO:0000256" key="3">
    <source>
        <dbReference type="ARBA" id="ARBA00022695"/>
    </source>
</evidence>
<dbReference type="Gene3D" id="3.40.50.620">
    <property type="entry name" value="HUPs"/>
    <property type="match status" value="1"/>
</dbReference>
<evidence type="ECO:0000313" key="14">
    <source>
        <dbReference type="Proteomes" id="UP000477779"/>
    </source>
</evidence>
<dbReference type="EC" id="2.7.7.3" evidence="9"/>
<keyword evidence="2 9" id="KW-0808">Transferase</keyword>
<dbReference type="GO" id="GO:0005737">
    <property type="term" value="C:cytoplasm"/>
    <property type="evidence" value="ECO:0007669"/>
    <property type="project" value="UniProtKB-SubCell"/>
</dbReference>
<dbReference type="Pfam" id="PF01467">
    <property type="entry name" value="CTP_transf_like"/>
    <property type="match status" value="1"/>
</dbReference>
<dbReference type="HAMAP" id="MF_00151">
    <property type="entry name" value="PPAT_bact"/>
    <property type="match status" value="1"/>
</dbReference>
<dbReference type="GO" id="GO:0004595">
    <property type="term" value="F:pantetheine-phosphate adenylyltransferase activity"/>
    <property type="evidence" value="ECO:0007669"/>
    <property type="project" value="UniProtKB-UniRule"/>
</dbReference>
<dbReference type="NCBIfam" id="TIGR00125">
    <property type="entry name" value="cyt_tran_rel"/>
    <property type="match status" value="1"/>
</dbReference>
<keyword evidence="13" id="KW-1185">Reference proteome</keyword>
<dbReference type="EMBL" id="CP045309">
    <property type="protein sequence ID" value="QGL46982.1"/>
    <property type="molecule type" value="Genomic_DNA"/>
</dbReference>
<dbReference type="PANTHER" id="PTHR21342">
    <property type="entry name" value="PHOSPHOPANTETHEINE ADENYLYLTRANSFERASE"/>
    <property type="match status" value="1"/>
</dbReference>
<dbReference type="NCBIfam" id="TIGR01510">
    <property type="entry name" value="coaD_prev_kdtB"/>
    <property type="match status" value="1"/>
</dbReference>
<comment type="subcellular location">
    <subcellularLocation>
        <location evidence="9">Cytoplasm</location>
    </subcellularLocation>
</comment>
<evidence type="ECO:0000313" key="11">
    <source>
        <dbReference type="EMBL" id="NES30256.1"/>
    </source>
</evidence>
<keyword evidence="4 9" id="KW-0547">Nucleotide-binding</keyword>
<keyword evidence="6 9" id="KW-0460">Magnesium</keyword>
<dbReference type="GO" id="GO:0015937">
    <property type="term" value="P:coenzyme A biosynthetic process"/>
    <property type="evidence" value="ECO:0007669"/>
    <property type="project" value="UniProtKB-UniRule"/>
</dbReference>
<comment type="similarity">
    <text evidence="9">Belongs to the bacterial CoaD family.</text>
</comment>
<feature type="binding site" evidence="9">
    <location>
        <position position="32"/>
    </location>
    <ligand>
        <name>ATP</name>
        <dbReference type="ChEBI" id="CHEBI:30616"/>
    </ligand>
</feature>
<evidence type="ECO:0000256" key="9">
    <source>
        <dbReference type="HAMAP-Rule" id="MF_00151"/>
    </source>
</evidence>
<dbReference type="Proteomes" id="UP000477779">
    <property type="component" value="Unassembled WGS sequence"/>
</dbReference>
<protein>
    <recommendedName>
        <fullName evidence="9">Phosphopantetheine adenylyltransferase</fullName>
        <ecNumber evidence="9">2.7.7.3</ecNumber>
    </recommendedName>
    <alternativeName>
        <fullName evidence="9">Dephospho-CoA pyrophosphorylase</fullName>
    </alternativeName>
    <alternativeName>
        <fullName evidence="9">Pantetheine-phosphate adenylyltransferase</fullName>
        <shortName evidence="9">PPAT</shortName>
    </alternativeName>
</protein>
<feature type="binding site" evidence="9">
    <location>
        <position position="103"/>
    </location>
    <ligand>
        <name>substrate</name>
    </ligand>
</feature>
<feature type="binding site" evidence="9">
    <location>
        <begin position="104"/>
        <end position="106"/>
    </location>
    <ligand>
        <name>ATP</name>
        <dbReference type="ChEBI" id="CHEBI:30616"/>
    </ligand>
</feature>
<accession>A0AAJ3DL04</accession>
<comment type="subunit">
    <text evidence="9">Homohexamer.</text>
</comment>
<evidence type="ECO:0000256" key="6">
    <source>
        <dbReference type="ARBA" id="ARBA00022842"/>
    </source>
</evidence>
<evidence type="ECO:0000256" key="7">
    <source>
        <dbReference type="ARBA" id="ARBA00022993"/>
    </source>
</evidence>
<dbReference type="AlphaFoldDB" id="A0AAJ3DL04"/>
<dbReference type="Proteomes" id="UP000402241">
    <property type="component" value="Chromosome"/>
</dbReference>
<keyword evidence="3 9" id="KW-0548">Nucleotidyltransferase</keyword>
<feature type="domain" description="Cytidyltransferase-like" evidence="10">
    <location>
        <begin position="20"/>
        <end position="143"/>
    </location>
</feature>
<feature type="binding site" evidence="9">
    <location>
        <position position="89"/>
    </location>
    <ligand>
        <name>substrate</name>
    </ligand>
</feature>
<evidence type="ECO:0000256" key="5">
    <source>
        <dbReference type="ARBA" id="ARBA00022840"/>
    </source>
</evidence>
<feature type="binding site" evidence="9">
    <location>
        <position position="114"/>
    </location>
    <ligand>
        <name>ATP</name>
        <dbReference type="ChEBI" id="CHEBI:30616"/>
    </ligand>
</feature>
<evidence type="ECO:0000259" key="10">
    <source>
        <dbReference type="Pfam" id="PF01467"/>
    </source>
</evidence>